<organism evidence="2 3">
    <name type="scientific">Ajellomyces capsulatus (strain G186AR / H82 / ATCC MYA-2454 / RMSCC 2432)</name>
    <name type="common">Darling's disease fungus</name>
    <name type="synonym">Histoplasma capsulatum</name>
    <dbReference type="NCBI Taxonomy" id="447093"/>
    <lineage>
        <taxon>Eukaryota</taxon>
        <taxon>Fungi</taxon>
        <taxon>Dikarya</taxon>
        <taxon>Ascomycota</taxon>
        <taxon>Pezizomycotina</taxon>
        <taxon>Eurotiomycetes</taxon>
        <taxon>Eurotiomycetidae</taxon>
        <taxon>Onygenales</taxon>
        <taxon>Ajellomycetaceae</taxon>
        <taxon>Histoplasma</taxon>
    </lineage>
</organism>
<proteinExistence type="predicted"/>
<dbReference type="RefSeq" id="XP_045287982.1">
    <property type="nucleotide sequence ID" value="XM_045431429.1"/>
</dbReference>
<dbReference type="HOGENOM" id="CLU_1626562_0_0_1"/>
<dbReference type="InParanoid" id="C0NLK0"/>
<name>C0NLK0_AJECG</name>
<feature type="region of interest" description="Disordered" evidence="1">
    <location>
        <begin position="87"/>
        <end position="136"/>
    </location>
</feature>
<feature type="compositionally biased region" description="Pro residues" evidence="1">
    <location>
        <begin position="98"/>
        <end position="129"/>
    </location>
</feature>
<reference evidence="2" key="1">
    <citation type="submission" date="2009-02" db="EMBL/GenBank/DDBJ databases">
        <title>The Genome Sequence of Ajellomyces capsulatus strain G186AR.</title>
        <authorList>
            <consortium name="The Broad Institute Genome Sequencing Platform"/>
            <person name="Champion M."/>
            <person name="Cuomo C."/>
            <person name="Ma L.-J."/>
            <person name="Henn M.R."/>
            <person name="Sil A."/>
            <person name="Goldman B."/>
            <person name="Young S.K."/>
            <person name="Kodira C.D."/>
            <person name="Zeng Q."/>
            <person name="Koehrsen M."/>
            <person name="Alvarado L."/>
            <person name="Berlin A."/>
            <person name="Borenstein D."/>
            <person name="Chen Z."/>
            <person name="Engels R."/>
            <person name="Freedman E."/>
            <person name="Gellesch M."/>
            <person name="Goldberg J."/>
            <person name="Griggs A."/>
            <person name="Gujja S."/>
            <person name="Heiman D."/>
            <person name="Hepburn T."/>
            <person name="Howarth C."/>
            <person name="Jen D."/>
            <person name="Larson L."/>
            <person name="Lewis B."/>
            <person name="Mehta T."/>
            <person name="Park D."/>
            <person name="Pearson M."/>
            <person name="Roberts A."/>
            <person name="Saif S."/>
            <person name="Shea T."/>
            <person name="Shenoy N."/>
            <person name="Sisk P."/>
            <person name="Stolte C."/>
            <person name="Sykes S."/>
            <person name="Walk T."/>
            <person name="White J."/>
            <person name="Yandava C."/>
            <person name="Klein B."/>
            <person name="McEwen J.G."/>
            <person name="Puccia R."/>
            <person name="Goldman G.H."/>
            <person name="Felipe M.S."/>
            <person name="Nino-Vega G."/>
            <person name="San-Blas G."/>
            <person name="Taylor J."/>
            <person name="Mendoza L."/>
            <person name="Galagan J."/>
            <person name="Nusbaum C."/>
            <person name="Birren B."/>
        </authorList>
    </citation>
    <scope>NUCLEOTIDE SEQUENCE</scope>
    <source>
        <strain evidence="2">G186AR</strain>
    </source>
</reference>
<gene>
    <name evidence="2" type="ORF">HCBG_04380</name>
</gene>
<dbReference type="EMBL" id="GG663367">
    <property type="protein sequence ID" value="EEH07501.1"/>
    <property type="molecule type" value="Genomic_DNA"/>
</dbReference>
<protein>
    <submittedName>
        <fullName evidence="2">Uncharacterized protein</fullName>
    </submittedName>
</protein>
<dbReference type="GeneID" id="69037396"/>
<evidence type="ECO:0000313" key="2">
    <source>
        <dbReference type="EMBL" id="EEH07501.1"/>
    </source>
</evidence>
<dbReference type="AlphaFoldDB" id="C0NLK0"/>
<sequence>MDGIDARDPTAFERVLFNSHPTVIDLPGMNQLFQWLTWREHRKTLTSAVCSLFSGVSGLLPQAIIRPSATRQQRGWVVSSVSPFASPPSFELHHHRQPPPQPQPQPPTPQPPPLSPPSPPSPPSLPPCSSPHSLVSHERHGLVDTLTRLLISRLHYSYPALPA</sequence>
<keyword evidence="3" id="KW-1185">Reference proteome</keyword>
<evidence type="ECO:0000256" key="1">
    <source>
        <dbReference type="SAM" id="MobiDB-lite"/>
    </source>
</evidence>
<evidence type="ECO:0000313" key="3">
    <source>
        <dbReference type="Proteomes" id="UP000001631"/>
    </source>
</evidence>
<dbReference type="Proteomes" id="UP000001631">
    <property type="component" value="Unassembled WGS sequence"/>
</dbReference>
<accession>C0NLK0</accession>